<proteinExistence type="predicted"/>
<dbReference type="RefSeq" id="WP_037002679.1">
    <property type="nucleotide sequence ID" value="NZ_JFJN01000055.1"/>
</dbReference>
<gene>
    <name evidence="1" type="ORF">AU05_17610</name>
</gene>
<reference evidence="2" key="1">
    <citation type="journal article" date="2014" name="Genome Announc.">
        <title>Draft Genome Sequence of the algae degrading bacterium Pseudomonas mendocina AD6.</title>
        <authorList>
            <person name="Barney B.M."/>
            <person name="Lenneman E.M."/>
        </authorList>
    </citation>
    <scope>NUCLEOTIDE SEQUENCE [LARGE SCALE GENOMIC DNA]</scope>
    <source>
        <strain evidence="2">AD6</strain>
    </source>
</reference>
<evidence type="ECO:0000313" key="1">
    <source>
        <dbReference type="EMBL" id="EZH79201.1"/>
    </source>
</evidence>
<sequence>MEELIAAVILGLFAGAVLKKLSDSAKTMPVFKDDKISDYKDILTEAHKAKNIGADSASILLAFGAIESSLRKISGHNESGYSVSRITSDLLKAGEIDNSTADLIRQLNKIRNETSHSIDAHSKYSETKVSSYLESVRKVLSALAEKKRASA</sequence>
<evidence type="ECO:0000313" key="2">
    <source>
        <dbReference type="Proteomes" id="UP000023842"/>
    </source>
</evidence>
<protein>
    <recommendedName>
        <fullName evidence="3">DUF4145 domain-containing protein</fullName>
    </recommendedName>
</protein>
<comment type="caution">
    <text evidence="1">The sequence shown here is derived from an EMBL/GenBank/DDBJ whole genome shotgun (WGS) entry which is preliminary data.</text>
</comment>
<dbReference type="EMBL" id="JFJN01000055">
    <property type="protein sequence ID" value="EZH79201.1"/>
    <property type="molecule type" value="Genomic_DNA"/>
</dbReference>
<organism evidence="1 2">
    <name type="scientific">Ectopseudomonas composti</name>
    <dbReference type="NCBI Taxonomy" id="658457"/>
    <lineage>
        <taxon>Bacteria</taxon>
        <taxon>Pseudomonadati</taxon>
        <taxon>Pseudomonadota</taxon>
        <taxon>Gammaproteobacteria</taxon>
        <taxon>Pseudomonadales</taxon>
        <taxon>Pseudomonadaceae</taxon>
        <taxon>Ectopseudomonas</taxon>
    </lineage>
</organism>
<name>A0ABN0SA48_9GAMM</name>
<keyword evidence="2" id="KW-1185">Reference proteome</keyword>
<dbReference type="Proteomes" id="UP000023842">
    <property type="component" value="Unassembled WGS sequence"/>
</dbReference>
<accession>A0ABN0SA48</accession>
<evidence type="ECO:0008006" key="3">
    <source>
        <dbReference type="Google" id="ProtNLM"/>
    </source>
</evidence>